<protein>
    <submittedName>
        <fullName evidence="1">Uncharacterized protein</fullName>
    </submittedName>
</protein>
<evidence type="ECO:0000313" key="1">
    <source>
        <dbReference type="EMBL" id="KAJ8882851.1"/>
    </source>
</evidence>
<sequence>MYWLNKCSPLNVKEIILIFPVPGHSLLPPDHVFGRIEIELKHRETIVKSEEYLEIFENRGTVPTLFYDYPVFDWKRISQGNMKKTAAMAFQVFYYQEFNYFPRLDTRWSISCENHKVNINDFNLQQIETGVPVNKVNIRVMTKLLTLHFGEGWEGTADIKLYCDILN</sequence>
<comment type="caution">
    <text evidence="1">The sequence shown here is derived from an EMBL/GenBank/DDBJ whole genome shotgun (WGS) entry which is preliminary data.</text>
</comment>
<accession>A0ABQ9HEV0</accession>
<dbReference type="EMBL" id="JARBHB010000005">
    <property type="protein sequence ID" value="KAJ8882851.1"/>
    <property type="molecule type" value="Genomic_DNA"/>
</dbReference>
<name>A0ABQ9HEV0_9NEOP</name>
<organism evidence="1 2">
    <name type="scientific">Dryococelus australis</name>
    <dbReference type="NCBI Taxonomy" id="614101"/>
    <lineage>
        <taxon>Eukaryota</taxon>
        <taxon>Metazoa</taxon>
        <taxon>Ecdysozoa</taxon>
        <taxon>Arthropoda</taxon>
        <taxon>Hexapoda</taxon>
        <taxon>Insecta</taxon>
        <taxon>Pterygota</taxon>
        <taxon>Neoptera</taxon>
        <taxon>Polyneoptera</taxon>
        <taxon>Phasmatodea</taxon>
        <taxon>Verophasmatodea</taxon>
        <taxon>Anareolatae</taxon>
        <taxon>Phasmatidae</taxon>
        <taxon>Eurycanthinae</taxon>
        <taxon>Dryococelus</taxon>
    </lineage>
</organism>
<reference evidence="1 2" key="1">
    <citation type="submission" date="2023-02" db="EMBL/GenBank/DDBJ databases">
        <title>LHISI_Scaffold_Assembly.</title>
        <authorList>
            <person name="Stuart O.P."/>
            <person name="Cleave R."/>
            <person name="Magrath M.J.L."/>
            <person name="Mikheyev A.S."/>
        </authorList>
    </citation>
    <scope>NUCLEOTIDE SEQUENCE [LARGE SCALE GENOMIC DNA]</scope>
    <source>
        <strain evidence="1">Daus_M_001</strain>
        <tissue evidence="1">Leg muscle</tissue>
    </source>
</reference>
<proteinExistence type="predicted"/>
<gene>
    <name evidence="1" type="ORF">PR048_014665</name>
</gene>
<evidence type="ECO:0000313" key="2">
    <source>
        <dbReference type="Proteomes" id="UP001159363"/>
    </source>
</evidence>
<dbReference type="Proteomes" id="UP001159363">
    <property type="component" value="Chromosome 4"/>
</dbReference>
<keyword evidence="2" id="KW-1185">Reference proteome</keyword>